<keyword evidence="9" id="KW-0999">Mitochondrion inner membrane</keyword>
<keyword evidence="14" id="KW-0830">Ubiquinone</keyword>
<dbReference type="InterPro" id="IPR050175">
    <property type="entry name" value="Complex_I_Subunit_2"/>
</dbReference>
<feature type="transmembrane region" description="Helical" evidence="19">
    <location>
        <begin position="317"/>
        <end position="337"/>
    </location>
</feature>
<dbReference type="Pfam" id="PF00361">
    <property type="entry name" value="Proton_antipo_M"/>
    <property type="match status" value="1"/>
</dbReference>
<keyword evidence="10" id="KW-1278">Translocase</keyword>
<keyword evidence="12 19" id="KW-1133">Transmembrane helix</keyword>
<keyword evidence="6" id="KW-0813">Transport</keyword>
<feature type="transmembrane region" description="Helical" evidence="19">
    <location>
        <begin position="197"/>
        <end position="215"/>
    </location>
</feature>
<dbReference type="InterPro" id="IPR001750">
    <property type="entry name" value="ND/Mrp_TM"/>
</dbReference>
<accession>A0A0U2BXM1</accession>
<evidence type="ECO:0000256" key="4">
    <source>
        <dbReference type="ARBA" id="ARBA00012944"/>
    </source>
</evidence>
<comment type="subcellular location">
    <subcellularLocation>
        <location evidence="2">Mitochondrion inner membrane</location>
        <topology evidence="2">Multi-pass membrane protein</topology>
    </subcellularLocation>
</comment>
<evidence type="ECO:0000256" key="6">
    <source>
        <dbReference type="ARBA" id="ARBA00022448"/>
    </source>
</evidence>
<evidence type="ECO:0000256" key="3">
    <source>
        <dbReference type="ARBA" id="ARBA00007012"/>
    </source>
</evidence>
<evidence type="ECO:0000256" key="10">
    <source>
        <dbReference type="ARBA" id="ARBA00022967"/>
    </source>
</evidence>
<keyword evidence="7" id="KW-0679">Respiratory chain</keyword>
<feature type="transmembrane region" description="Helical" evidence="19">
    <location>
        <begin position="12"/>
        <end position="37"/>
    </location>
</feature>
<comment type="function">
    <text evidence="1">Core subunit of the mitochondrial membrane respiratory chain NADH dehydrogenase (Complex I) that is believed to belong to the minimal assembly required for catalysis. Complex I functions in the transfer of electrons from NADH to the respiratory chain. The immediate electron acceptor for the enzyme is believed to be ubiquinone.</text>
</comment>
<dbReference type="GO" id="GO:0005743">
    <property type="term" value="C:mitochondrial inner membrane"/>
    <property type="evidence" value="ECO:0007669"/>
    <property type="project" value="UniProtKB-SubCell"/>
</dbReference>
<organism evidence="21">
    <name type="scientific">Sclerotia substriata</name>
    <dbReference type="NCBI Taxonomy" id="1652676"/>
    <lineage>
        <taxon>Eukaryota</taxon>
        <taxon>Metazoa</taxon>
        <taxon>Ecdysozoa</taxon>
        <taxon>Arthropoda</taxon>
        <taxon>Hexapoda</taxon>
        <taxon>Insecta</taxon>
        <taxon>Pterygota</taxon>
        <taxon>Neoptera</taxon>
        <taxon>Endopterygota</taxon>
        <taxon>Coleoptera</taxon>
        <taxon>Polyphaga</taxon>
        <taxon>Elateriformia</taxon>
        <taxon>Elateroidea</taxon>
        <taxon>Lampyridae</taxon>
        <taxon>Luciolinae</taxon>
        <taxon>Sclerotia</taxon>
    </lineage>
</organism>
<feature type="transmembrane region" description="Helical" evidence="19">
    <location>
        <begin position="58"/>
        <end position="80"/>
    </location>
</feature>
<evidence type="ECO:0000256" key="14">
    <source>
        <dbReference type="ARBA" id="ARBA00023075"/>
    </source>
</evidence>
<dbReference type="PANTHER" id="PTHR46552:SF1">
    <property type="entry name" value="NADH-UBIQUINONE OXIDOREDUCTASE CHAIN 2"/>
    <property type="match status" value="1"/>
</dbReference>
<feature type="domain" description="NADH:quinone oxidoreductase/Mrp antiporter transmembrane" evidence="20">
    <location>
        <begin position="23"/>
        <end position="279"/>
    </location>
</feature>
<feature type="transmembrane region" description="Helical" evidence="19">
    <location>
        <begin position="148"/>
        <end position="167"/>
    </location>
</feature>
<keyword evidence="16 19" id="KW-0472">Membrane</keyword>
<evidence type="ECO:0000256" key="19">
    <source>
        <dbReference type="SAM" id="Phobius"/>
    </source>
</evidence>
<feature type="transmembrane region" description="Helical" evidence="19">
    <location>
        <begin position="236"/>
        <end position="256"/>
    </location>
</feature>
<dbReference type="AlphaFoldDB" id="A0A0U2BXM1"/>
<keyword evidence="8 19" id="KW-0812">Transmembrane</keyword>
<gene>
    <name evidence="21" type="primary">ND2</name>
</gene>
<evidence type="ECO:0000256" key="15">
    <source>
        <dbReference type="ARBA" id="ARBA00023128"/>
    </source>
</evidence>
<dbReference type="PANTHER" id="PTHR46552">
    <property type="entry name" value="NADH-UBIQUINONE OXIDOREDUCTASE CHAIN 2"/>
    <property type="match status" value="1"/>
</dbReference>
<dbReference type="EC" id="7.1.1.2" evidence="4"/>
<evidence type="ECO:0000313" key="21">
    <source>
        <dbReference type="EMBL" id="AKG95422.1"/>
    </source>
</evidence>
<evidence type="ECO:0000259" key="20">
    <source>
        <dbReference type="Pfam" id="PF00361"/>
    </source>
</evidence>
<comment type="similarity">
    <text evidence="3">Belongs to the complex I subunit 2 family.</text>
</comment>
<evidence type="ECO:0000256" key="8">
    <source>
        <dbReference type="ARBA" id="ARBA00022692"/>
    </source>
</evidence>
<protein>
    <recommendedName>
        <fullName evidence="5">NADH-ubiquinone oxidoreductase chain 2</fullName>
        <ecNumber evidence="4">7.1.1.2</ecNumber>
    </recommendedName>
    <alternativeName>
        <fullName evidence="17">NADH dehydrogenase subunit 2</fullName>
    </alternativeName>
</protein>
<evidence type="ECO:0000256" key="13">
    <source>
        <dbReference type="ARBA" id="ARBA00023027"/>
    </source>
</evidence>
<sequence length="338" mass="39416">MPKIYKLMFLNILFMSTMISVSAYTWLGMWMGLEINLLSMIPIMQEKNILSSESSIKYFITQAAASTIILMSIIVMMWNINFTSNLNENSNMIMIMNSGFLLKMGMAPLHFWFPEVLEGLNWYNCMLMLTWQKIAPMVLMMYNMESSLFYSIIIITGMIISSIMSMNQISMRKLMTFSSINNMGWMMAAMMTEKTVWMIYFAIYSMITINIAMMMKNIFYMNQLFPTINISPSMKMFFMLNFLSLSGIPPFLGFLPKWMVIQTLISKNMFLLTIMMIMFTLILIYVYMRIAMSALVMKINQSNWNLKLNMKTNKMSISILNFFMLSSLILITISLNMI</sequence>
<dbReference type="GO" id="GO:0008137">
    <property type="term" value="F:NADH dehydrogenase (ubiquinone) activity"/>
    <property type="evidence" value="ECO:0007669"/>
    <property type="project" value="UniProtKB-EC"/>
</dbReference>
<comment type="catalytic activity">
    <reaction evidence="18">
        <text>a ubiquinone + NADH + 5 H(+)(in) = a ubiquinol + NAD(+) + 4 H(+)(out)</text>
        <dbReference type="Rhea" id="RHEA:29091"/>
        <dbReference type="Rhea" id="RHEA-COMP:9565"/>
        <dbReference type="Rhea" id="RHEA-COMP:9566"/>
        <dbReference type="ChEBI" id="CHEBI:15378"/>
        <dbReference type="ChEBI" id="CHEBI:16389"/>
        <dbReference type="ChEBI" id="CHEBI:17976"/>
        <dbReference type="ChEBI" id="CHEBI:57540"/>
        <dbReference type="ChEBI" id="CHEBI:57945"/>
        <dbReference type="EC" id="7.1.1.2"/>
    </reaction>
</comment>
<evidence type="ECO:0000256" key="16">
    <source>
        <dbReference type="ARBA" id="ARBA00023136"/>
    </source>
</evidence>
<dbReference type="RefSeq" id="YP_009142293.1">
    <property type="nucleotide sequence ID" value="NC_027176.1"/>
</dbReference>
<evidence type="ECO:0000256" key="1">
    <source>
        <dbReference type="ARBA" id="ARBA00003257"/>
    </source>
</evidence>
<reference evidence="21" key="2">
    <citation type="journal article" date="2015" name="Mitochondrial DNA">
        <title>Characterization of the complete mitochondrial genome of the firefly, Luciola substriata (Coleoptera: Lampyridae).</title>
        <authorList>
            <person name="Mu F.J."/>
            <person name="Ao L."/>
            <person name="Zhao H.B."/>
            <person name="Wang K."/>
        </authorList>
    </citation>
    <scope>NUCLEOTIDE SEQUENCE</scope>
</reference>
<evidence type="ECO:0000256" key="11">
    <source>
        <dbReference type="ARBA" id="ARBA00022982"/>
    </source>
</evidence>
<dbReference type="EMBL" id="KP313820">
    <property type="protein sequence ID" value="AKG95422.1"/>
    <property type="molecule type" value="Genomic_DNA"/>
</dbReference>
<name>A0A0U2BXM1_9COLE</name>
<keyword evidence="15 21" id="KW-0496">Mitochondrion</keyword>
<evidence type="ECO:0000256" key="9">
    <source>
        <dbReference type="ARBA" id="ARBA00022792"/>
    </source>
</evidence>
<evidence type="ECO:0000256" key="12">
    <source>
        <dbReference type="ARBA" id="ARBA00022989"/>
    </source>
</evidence>
<dbReference type="GO" id="GO:0006120">
    <property type="term" value="P:mitochondrial electron transport, NADH to ubiquinone"/>
    <property type="evidence" value="ECO:0007669"/>
    <property type="project" value="TreeGrafter"/>
</dbReference>
<evidence type="ECO:0000256" key="7">
    <source>
        <dbReference type="ARBA" id="ARBA00022660"/>
    </source>
</evidence>
<evidence type="ECO:0000256" key="2">
    <source>
        <dbReference type="ARBA" id="ARBA00004448"/>
    </source>
</evidence>
<feature type="transmembrane region" description="Helical" evidence="19">
    <location>
        <begin position="92"/>
        <end position="113"/>
    </location>
</feature>
<proteinExistence type="inferred from homology"/>
<keyword evidence="11" id="KW-0249">Electron transport</keyword>
<geneLocation type="mitochondrion" evidence="21"/>
<evidence type="ECO:0000256" key="17">
    <source>
        <dbReference type="ARBA" id="ARBA00031028"/>
    </source>
</evidence>
<keyword evidence="13" id="KW-0520">NAD</keyword>
<reference evidence="21" key="1">
    <citation type="submission" date="2014-12" db="EMBL/GenBank/DDBJ databases">
        <authorList>
            <person name="Jaenicke S."/>
        </authorList>
    </citation>
    <scope>NUCLEOTIDE SEQUENCE</scope>
</reference>
<evidence type="ECO:0000256" key="18">
    <source>
        <dbReference type="ARBA" id="ARBA00049551"/>
    </source>
</evidence>
<feature type="transmembrane region" description="Helical" evidence="19">
    <location>
        <begin position="268"/>
        <end position="288"/>
    </location>
</feature>
<evidence type="ECO:0000256" key="5">
    <source>
        <dbReference type="ARBA" id="ARBA00021008"/>
    </source>
</evidence>